<keyword evidence="6" id="KW-0119">Carbohydrate metabolism</keyword>
<accession>A0ABR6JD83</accession>
<dbReference type="Gene3D" id="3.90.550.10">
    <property type="entry name" value="Spore Coat Polysaccharide Biosynthesis Protein SpsA, Chain A"/>
    <property type="match status" value="1"/>
</dbReference>
<dbReference type="SUPFAM" id="SSF53448">
    <property type="entry name" value="Nucleotide-diphospho-sugar transferases"/>
    <property type="match status" value="1"/>
</dbReference>
<evidence type="ECO:0000259" key="8">
    <source>
        <dbReference type="Pfam" id="PF00483"/>
    </source>
</evidence>
<sequence length="433" mass="47182">MKVVVLCGGKGTRLGLDGIPKPMVPVRGKPLLEIIVENIAASGFRDFIFLNGHLASVIEDHFGDGTRFGVNISHVTETAPLGTAGSFRQIAADLTEPFIVVYGDILFDIDFAAFVEFARERGGAGTLFVHPNDHPHDSDLLTVDRFDRIVQFHPKPHDDEGRLPNLVSAALYVLSPTALNYIPSSGASDWGRDIFSILAEAEALYAYRSCEYAKDVGTPERIKKAERHLADGRVKRLNRLTPKPALFLDRDGVINVERDGIYAARDMTLIDGAAQAIRAANDAGIPVICVTNQPGVAKGLLSWQELDAVHAELDAQLAEGAGAFIDDYFICPHHPEAGWEGEVVELKIACDCRKPLPGLLRQAASRHGIDLGRSWLVGDRYCDIAAANAVGTSSILVRSGHNGNDRHRFPDIEPSRIEDDLASALPNLKWEFS</sequence>
<evidence type="ECO:0000313" key="9">
    <source>
        <dbReference type="EMBL" id="MBB4492892.1"/>
    </source>
</evidence>
<gene>
    <name evidence="9" type="ORF">GGE40_004743</name>
</gene>
<dbReference type="SUPFAM" id="SSF56784">
    <property type="entry name" value="HAD-like"/>
    <property type="match status" value="1"/>
</dbReference>
<dbReference type="CDD" id="cd07503">
    <property type="entry name" value="HAD_HisB-N"/>
    <property type="match status" value="1"/>
</dbReference>
<evidence type="ECO:0000256" key="4">
    <source>
        <dbReference type="ARBA" id="ARBA00022723"/>
    </source>
</evidence>
<dbReference type="PANTHER" id="PTHR42891">
    <property type="entry name" value="D-GLYCERO-BETA-D-MANNO-HEPTOSE-1,7-BISPHOSPHATE 7-PHOSPHATASE"/>
    <property type="match status" value="1"/>
</dbReference>
<keyword evidence="5" id="KW-0378">Hydrolase</keyword>
<dbReference type="PANTHER" id="PTHR42891:SF1">
    <property type="entry name" value="D-GLYCERO-BETA-D-MANNO-HEPTOSE-1,7-BISPHOSPHATE 7-PHOSPHATASE"/>
    <property type="match status" value="1"/>
</dbReference>
<dbReference type="InterPro" id="IPR004446">
    <property type="entry name" value="Heptose_bisP_phosphatase"/>
</dbReference>
<keyword evidence="3" id="KW-0963">Cytoplasm</keyword>
<dbReference type="InterPro" id="IPR006549">
    <property type="entry name" value="HAD-SF_hydro_IIIA"/>
</dbReference>
<keyword evidence="10" id="KW-1185">Reference proteome</keyword>
<evidence type="ECO:0000256" key="2">
    <source>
        <dbReference type="ARBA" id="ARBA00005628"/>
    </source>
</evidence>
<proteinExistence type="inferred from homology"/>
<name>A0ABR6JD83_AGRRD</name>
<dbReference type="InterPro" id="IPR023214">
    <property type="entry name" value="HAD_sf"/>
</dbReference>
<dbReference type="NCBIfam" id="TIGR01662">
    <property type="entry name" value="HAD-SF-IIIA"/>
    <property type="match status" value="1"/>
</dbReference>
<dbReference type="InterPro" id="IPR006543">
    <property type="entry name" value="Histidinol-phos"/>
</dbReference>
<comment type="similarity">
    <text evidence="2">Belongs to the GmhB family.</text>
</comment>
<dbReference type="InterPro" id="IPR036412">
    <property type="entry name" value="HAD-like_sf"/>
</dbReference>
<reference evidence="9 10" key="1">
    <citation type="submission" date="2020-08" db="EMBL/GenBank/DDBJ databases">
        <title>Genomic Encyclopedia of Type Strains, Phase IV (KMG-V): Genome sequencing to study the core and pangenomes of soil and plant-associated prokaryotes.</title>
        <authorList>
            <person name="Whitman W."/>
        </authorList>
    </citation>
    <scope>NUCLEOTIDE SEQUENCE [LARGE SCALE GENOMIC DNA]</scope>
    <source>
        <strain evidence="9 10">SEMIA 461</strain>
    </source>
</reference>
<dbReference type="Gene3D" id="3.40.50.1000">
    <property type="entry name" value="HAD superfamily/HAD-like"/>
    <property type="match status" value="1"/>
</dbReference>
<evidence type="ECO:0000256" key="5">
    <source>
        <dbReference type="ARBA" id="ARBA00022801"/>
    </source>
</evidence>
<keyword evidence="4" id="KW-0479">Metal-binding</keyword>
<evidence type="ECO:0000256" key="6">
    <source>
        <dbReference type="ARBA" id="ARBA00023277"/>
    </source>
</evidence>
<evidence type="ECO:0000313" key="10">
    <source>
        <dbReference type="Proteomes" id="UP000534590"/>
    </source>
</evidence>
<dbReference type="Pfam" id="PF00483">
    <property type="entry name" value="NTP_transferase"/>
    <property type="match status" value="1"/>
</dbReference>
<organism evidence="9 10">
    <name type="scientific">Agrobacterium radiobacter</name>
    <dbReference type="NCBI Taxonomy" id="362"/>
    <lineage>
        <taxon>Bacteria</taxon>
        <taxon>Pseudomonadati</taxon>
        <taxon>Pseudomonadota</taxon>
        <taxon>Alphaproteobacteria</taxon>
        <taxon>Hyphomicrobiales</taxon>
        <taxon>Rhizobiaceae</taxon>
        <taxon>Rhizobium/Agrobacterium group</taxon>
        <taxon>Agrobacterium</taxon>
        <taxon>Agrobacterium tumefaciens complex</taxon>
    </lineage>
</organism>
<feature type="domain" description="Nucleotidyl transferase" evidence="8">
    <location>
        <begin position="2"/>
        <end position="230"/>
    </location>
</feature>
<evidence type="ECO:0000256" key="7">
    <source>
        <dbReference type="ARBA" id="ARBA00031828"/>
    </source>
</evidence>
<protein>
    <recommendedName>
        <fullName evidence="7">D,D-heptose 1,7-bisphosphate phosphatase</fullName>
    </recommendedName>
</protein>
<comment type="subcellular location">
    <subcellularLocation>
        <location evidence="1">Cytoplasm</location>
    </subcellularLocation>
</comment>
<evidence type="ECO:0000256" key="3">
    <source>
        <dbReference type="ARBA" id="ARBA00022490"/>
    </source>
</evidence>
<dbReference type="InterPro" id="IPR029044">
    <property type="entry name" value="Nucleotide-diphossugar_trans"/>
</dbReference>
<evidence type="ECO:0000256" key="1">
    <source>
        <dbReference type="ARBA" id="ARBA00004496"/>
    </source>
</evidence>
<dbReference type="NCBIfam" id="TIGR01656">
    <property type="entry name" value="Histidinol-ppas"/>
    <property type="match status" value="1"/>
</dbReference>
<dbReference type="CDD" id="cd04181">
    <property type="entry name" value="NTP_transferase"/>
    <property type="match status" value="1"/>
</dbReference>
<dbReference type="RefSeq" id="WP_111829377.1">
    <property type="nucleotide sequence ID" value="NZ_JACIGN010000011.1"/>
</dbReference>
<dbReference type="InterPro" id="IPR005835">
    <property type="entry name" value="NTP_transferase_dom"/>
</dbReference>
<comment type="caution">
    <text evidence="9">The sequence shown here is derived from an EMBL/GenBank/DDBJ whole genome shotgun (WGS) entry which is preliminary data.</text>
</comment>
<dbReference type="Proteomes" id="UP000534590">
    <property type="component" value="Unassembled WGS sequence"/>
</dbReference>
<dbReference type="Pfam" id="PF13242">
    <property type="entry name" value="Hydrolase_like"/>
    <property type="match status" value="1"/>
</dbReference>
<dbReference type="EMBL" id="JACIHP010000007">
    <property type="protein sequence ID" value="MBB4492892.1"/>
    <property type="molecule type" value="Genomic_DNA"/>
</dbReference>